<evidence type="ECO:0000313" key="3">
    <source>
        <dbReference type="EMBL" id="NMH66521.1"/>
    </source>
</evidence>
<protein>
    <submittedName>
        <fullName evidence="3">Mut7-C ubiquitin/RNAse domain-containing protein</fullName>
    </submittedName>
</protein>
<proteinExistence type="predicted"/>
<dbReference type="Proteomes" id="UP000737113">
    <property type="component" value="Unassembled WGS sequence"/>
</dbReference>
<comment type="caution">
    <text evidence="3">The sequence shown here is derived from an EMBL/GenBank/DDBJ whole genome shotgun (WGS) entry which is preliminary data.</text>
</comment>
<dbReference type="Pfam" id="PF14451">
    <property type="entry name" value="Ub-Mut7C"/>
    <property type="match status" value="1"/>
</dbReference>
<feature type="domain" description="Ubiquitin Mut7-C" evidence="2">
    <location>
        <begin position="17"/>
        <end position="92"/>
    </location>
</feature>
<dbReference type="InterPro" id="IPR027798">
    <property type="entry name" value="Ub_Mut7C"/>
</dbReference>
<reference evidence="3" key="1">
    <citation type="submission" date="2020-04" db="EMBL/GenBank/DDBJ databases">
        <title>Description of Shewanella salipaludis sp. nov., isolated from a salt marsh.</title>
        <authorList>
            <person name="Park S."/>
            <person name="Yoon J.-H."/>
        </authorList>
    </citation>
    <scope>NUCLEOTIDE SEQUENCE</scope>
    <source>
        <strain evidence="3">SHSM-M6</strain>
    </source>
</reference>
<dbReference type="Pfam" id="PF01927">
    <property type="entry name" value="Mut7-C"/>
    <property type="match status" value="1"/>
</dbReference>
<evidence type="ECO:0000313" key="4">
    <source>
        <dbReference type="Proteomes" id="UP000737113"/>
    </source>
</evidence>
<sequence>MSLSTKDPHAALVRTSFFRFYEELNDFLPQARRRVSFAYGFKGRPSIKNTLAALGVPHAEIDLLLVDGRSVDFDYRLQGQEHVSVYPMFECFDISAITRLSHRPLRNSKFIVDVNLGKLATQLRLLGFDSLYRSDFADREIVALSLAEQRIILTRDKGILHYNSVSHGYWVRSTDVRVQIQEVIERFQLEHKLAPFSRCPLCNTVLEAIDKAEVRGRVPPGAFGCYETYKECPRCRKIYWQGSHYRQICRRIAALRASLHSAGAPPADPLPLDANGGKD</sequence>
<keyword evidence="4" id="KW-1185">Reference proteome</keyword>
<gene>
    <name evidence="3" type="ORF">HC757_15285</name>
</gene>
<dbReference type="AlphaFoldDB" id="A0A972FVH8"/>
<feature type="domain" description="Mut7-C RNAse" evidence="1">
    <location>
        <begin position="109"/>
        <end position="251"/>
    </location>
</feature>
<dbReference type="PANTHER" id="PTHR39081">
    <property type="entry name" value="MUT7-C DOMAIN-CONTAINING PROTEIN"/>
    <property type="match status" value="1"/>
</dbReference>
<dbReference type="PANTHER" id="PTHR39081:SF1">
    <property type="entry name" value="MUT7-C RNASE DOMAIN-CONTAINING PROTEIN"/>
    <property type="match status" value="1"/>
</dbReference>
<evidence type="ECO:0000259" key="1">
    <source>
        <dbReference type="Pfam" id="PF01927"/>
    </source>
</evidence>
<evidence type="ECO:0000259" key="2">
    <source>
        <dbReference type="Pfam" id="PF14451"/>
    </source>
</evidence>
<accession>A0A972FVH8</accession>
<dbReference type="EMBL" id="JAAXYH010000013">
    <property type="protein sequence ID" value="NMH66521.1"/>
    <property type="molecule type" value="Genomic_DNA"/>
</dbReference>
<dbReference type="InterPro" id="IPR002782">
    <property type="entry name" value="Mut7-C_RNAse_dom"/>
</dbReference>
<organism evidence="3 4">
    <name type="scientific">Shewanella salipaludis</name>
    <dbReference type="NCBI Taxonomy" id="2723052"/>
    <lineage>
        <taxon>Bacteria</taxon>
        <taxon>Pseudomonadati</taxon>
        <taxon>Pseudomonadota</taxon>
        <taxon>Gammaproteobacteria</taxon>
        <taxon>Alteromonadales</taxon>
        <taxon>Shewanellaceae</taxon>
        <taxon>Shewanella</taxon>
    </lineage>
</organism>
<name>A0A972FVH8_9GAMM</name>
<dbReference type="RefSeq" id="WP_169565248.1">
    <property type="nucleotide sequence ID" value="NZ_JAAXYH010000013.1"/>
</dbReference>